<feature type="active site" description="Nucleophile" evidence="8">
    <location>
        <position position="33"/>
    </location>
</feature>
<dbReference type="GO" id="GO:0005829">
    <property type="term" value="C:cytosol"/>
    <property type="evidence" value="ECO:0007669"/>
    <property type="project" value="TreeGrafter"/>
</dbReference>
<evidence type="ECO:0000256" key="3">
    <source>
        <dbReference type="ARBA" id="ARBA00022982"/>
    </source>
</evidence>
<keyword evidence="12" id="KW-1185">Reference proteome</keyword>
<dbReference type="PROSITE" id="PS51352">
    <property type="entry name" value="THIOREDOXIN_2"/>
    <property type="match status" value="1"/>
</dbReference>
<comment type="similarity">
    <text evidence="1 7">Belongs to the thioredoxin family.</text>
</comment>
<feature type="site" description="Deprotonates C-terminal active site Cys" evidence="8">
    <location>
        <position position="24"/>
    </location>
</feature>
<feature type="disulfide bond" description="Redox-active" evidence="9">
    <location>
        <begin position="30"/>
        <end position="33"/>
    </location>
</feature>
<proteinExistence type="inferred from homology"/>
<evidence type="ECO:0000256" key="7">
    <source>
        <dbReference type="PIRNR" id="PIRNR000077"/>
    </source>
</evidence>
<dbReference type="EMBL" id="CABVOU010000014">
    <property type="protein sequence ID" value="VVZ93974.1"/>
    <property type="molecule type" value="Genomic_DNA"/>
</dbReference>
<dbReference type="PANTHER" id="PTHR45663">
    <property type="entry name" value="GEO12009P1"/>
    <property type="match status" value="1"/>
</dbReference>
<keyword evidence="5 9" id="KW-0676">Redox-active center</keyword>
<dbReference type="Gene3D" id="3.40.30.10">
    <property type="entry name" value="Glutaredoxin"/>
    <property type="match status" value="1"/>
</dbReference>
<dbReference type="PRINTS" id="PR00421">
    <property type="entry name" value="THIOREDOXIN"/>
</dbReference>
<name>A0A5K1HWJ1_9GAMM</name>
<dbReference type="InterPro" id="IPR005746">
    <property type="entry name" value="Thioredoxin"/>
</dbReference>
<evidence type="ECO:0000313" key="12">
    <source>
        <dbReference type="Proteomes" id="UP000326725"/>
    </source>
</evidence>
<dbReference type="PROSITE" id="PS00194">
    <property type="entry name" value="THIOREDOXIN_1"/>
    <property type="match status" value="1"/>
</dbReference>
<organism evidence="11 12">
    <name type="scientific">Halomonas lysinitropha</name>
    <dbReference type="NCBI Taxonomy" id="2607506"/>
    <lineage>
        <taxon>Bacteria</taxon>
        <taxon>Pseudomonadati</taxon>
        <taxon>Pseudomonadota</taxon>
        <taxon>Gammaproteobacteria</taxon>
        <taxon>Oceanospirillales</taxon>
        <taxon>Halomonadaceae</taxon>
        <taxon>Halomonas</taxon>
    </lineage>
</organism>
<dbReference type="InterPro" id="IPR017937">
    <property type="entry name" value="Thioredoxin_CS"/>
</dbReference>
<feature type="site" description="Contributes to redox potential value" evidence="8">
    <location>
        <position position="31"/>
    </location>
</feature>
<gene>
    <name evidence="11" type="primary">trxA_1</name>
    <name evidence="11" type="ORF">HALO32_00023</name>
</gene>
<dbReference type="InterPro" id="IPR013766">
    <property type="entry name" value="Thioredoxin_domain"/>
</dbReference>
<dbReference type="CDD" id="cd02947">
    <property type="entry name" value="TRX_family"/>
    <property type="match status" value="1"/>
</dbReference>
<dbReference type="GO" id="GO:0045454">
    <property type="term" value="P:cell redox homeostasis"/>
    <property type="evidence" value="ECO:0007669"/>
    <property type="project" value="TreeGrafter"/>
</dbReference>
<sequence length="111" mass="12114">MVINVSTQDFEQKVLGSDKPVLVDFWAPWCGPCKMVAPILEALEQDMGDQLSVAKVNVDDNQQLAGRFGLRSIPTLMLFDTGALVAQQAGALTRAQLDGWLNRHMNLDTAG</sequence>
<dbReference type="AlphaFoldDB" id="A0A5K1HWJ1"/>
<evidence type="ECO:0000256" key="4">
    <source>
        <dbReference type="ARBA" id="ARBA00023157"/>
    </source>
</evidence>
<feature type="active site" description="Nucleophile" evidence="8">
    <location>
        <position position="30"/>
    </location>
</feature>
<dbReference type="GO" id="GO:0015035">
    <property type="term" value="F:protein-disulfide reductase activity"/>
    <property type="evidence" value="ECO:0007669"/>
    <property type="project" value="UniProtKB-UniRule"/>
</dbReference>
<dbReference type="PIRSF" id="PIRSF000077">
    <property type="entry name" value="Thioredoxin"/>
    <property type="match status" value="1"/>
</dbReference>
<dbReference type="SUPFAM" id="SSF52833">
    <property type="entry name" value="Thioredoxin-like"/>
    <property type="match status" value="1"/>
</dbReference>
<dbReference type="Proteomes" id="UP000326725">
    <property type="component" value="Unassembled WGS sequence"/>
</dbReference>
<feature type="domain" description="Thioredoxin" evidence="10">
    <location>
        <begin position="1"/>
        <end position="106"/>
    </location>
</feature>
<dbReference type="Pfam" id="PF00085">
    <property type="entry name" value="Thioredoxin"/>
    <property type="match status" value="1"/>
</dbReference>
<dbReference type="PANTHER" id="PTHR45663:SF11">
    <property type="entry name" value="GEO12009P1"/>
    <property type="match status" value="1"/>
</dbReference>
<keyword evidence="2" id="KW-0813">Transport</keyword>
<feature type="site" description="Contributes to redox potential value" evidence="8">
    <location>
        <position position="32"/>
    </location>
</feature>
<evidence type="ECO:0000259" key="10">
    <source>
        <dbReference type="PROSITE" id="PS51352"/>
    </source>
</evidence>
<dbReference type="RefSeq" id="WP_151441757.1">
    <property type="nucleotide sequence ID" value="NZ_CABVOU010000014.1"/>
</dbReference>
<evidence type="ECO:0000256" key="6">
    <source>
        <dbReference type="NCBIfam" id="TIGR01068"/>
    </source>
</evidence>
<dbReference type="NCBIfam" id="TIGR01068">
    <property type="entry name" value="thioredoxin"/>
    <property type="match status" value="1"/>
</dbReference>
<evidence type="ECO:0000256" key="2">
    <source>
        <dbReference type="ARBA" id="ARBA00022448"/>
    </source>
</evidence>
<reference evidence="11 12" key="1">
    <citation type="submission" date="2019-09" db="EMBL/GenBank/DDBJ databases">
        <authorList>
            <person name="Criscuolo A."/>
        </authorList>
    </citation>
    <scope>NUCLEOTIDE SEQUENCE [LARGE SCALE GENOMIC DNA]</scope>
    <source>
        <strain evidence="12">3(2)</strain>
    </source>
</reference>
<evidence type="ECO:0000256" key="9">
    <source>
        <dbReference type="PIRSR" id="PIRSR000077-4"/>
    </source>
</evidence>
<dbReference type="InterPro" id="IPR036249">
    <property type="entry name" value="Thioredoxin-like_sf"/>
</dbReference>
<evidence type="ECO:0000256" key="8">
    <source>
        <dbReference type="PIRSR" id="PIRSR000077-1"/>
    </source>
</evidence>
<evidence type="ECO:0000256" key="5">
    <source>
        <dbReference type="ARBA" id="ARBA00023284"/>
    </source>
</evidence>
<accession>A0A5K1HWJ1</accession>
<protein>
    <recommendedName>
        <fullName evidence="6 7">Thioredoxin</fullName>
    </recommendedName>
</protein>
<dbReference type="FunFam" id="3.40.30.10:FF:000001">
    <property type="entry name" value="Thioredoxin"/>
    <property type="match status" value="1"/>
</dbReference>
<keyword evidence="4 9" id="KW-1015">Disulfide bond</keyword>
<keyword evidence="3" id="KW-0249">Electron transport</keyword>
<evidence type="ECO:0000256" key="1">
    <source>
        <dbReference type="ARBA" id="ARBA00008987"/>
    </source>
</evidence>
<evidence type="ECO:0000313" key="11">
    <source>
        <dbReference type="EMBL" id="VVZ93974.1"/>
    </source>
</evidence>